<dbReference type="EMBL" id="JXLB01000016">
    <property type="protein sequence ID" value="OJG80016.1"/>
    <property type="molecule type" value="Genomic_DNA"/>
</dbReference>
<evidence type="ECO:0000259" key="5">
    <source>
        <dbReference type="PROSITE" id="PS51464"/>
    </source>
</evidence>
<sequence length="283" mass="31762">MEKMIRFKGAYMSYIYLIKEHYPLLTRSEKKVADFILHSGKTVIYSTMSDIKEKTKVGDATIIRFCQKLGFSGFSDLKIEIAKEDFSQKQEHPSSGKYYEEIAKSLIEALHSTVRLLNEEKLDQALQLINRMKNIYIFGVGSSGNTCLDLESMFLRVGLQAKAILDPHFQAQVASLLKEDDLVIAFSLSGKTKDTYDSVNIAKHNGAKILAITNYIHSPIGQASDIVLQTAIEEFLNGGSLAGKISQLYICDLLVQGYEHKNNVNAVELREKVLRSIIDKSID</sequence>
<dbReference type="PANTHER" id="PTHR30514:SF1">
    <property type="entry name" value="HTH-TYPE TRANSCRIPTIONAL REGULATOR HEXR-RELATED"/>
    <property type="match status" value="1"/>
</dbReference>
<comment type="caution">
    <text evidence="6">The sequence shown here is derived from an EMBL/GenBank/DDBJ whole genome shotgun (WGS) entry which is preliminary data.</text>
</comment>
<dbReference type="CDD" id="cd05013">
    <property type="entry name" value="SIS_RpiR"/>
    <property type="match status" value="1"/>
</dbReference>
<dbReference type="AlphaFoldDB" id="A0A1L8WG58"/>
<dbReference type="InterPro" id="IPR047640">
    <property type="entry name" value="RpiR-like"/>
</dbReference>
<dbReference type="InterPro" id="IPR001347">
    <property type="entry name" value="SIS_dom"/>
</dbReference>
<evidence type="ECO:0000313" key="7">
    <source>
        <dbReference type="Proteomes" id="UP000182152"/>
    </source>
</evidence>
<dbReference type="InterPro" id="IPR046348">
    <property type="entry name" value="SIS_dom_sf"/>
</dbReference>
<dbReference type="Pfam" id="PF01380">
    <property type="entry name" value="SIS"/>
    <property type="match status" value="1"/>
</dbReference>
<dbReference type="PROSITE" id="PS51071">
    <property type="entry name" value="HTH_RPIR"/>
    <property type="match status" value="1"/>
</dbReference>
<proteinExistence type="predicted"/>
<accession>A0A1L8WG58</accession>
<dbReference type="SUPFAM" id="SSF53697">
    <property type="entry name" value="SIS domain"/>
    <property type="match status" value="1"/>
</dbReference>
<dbReference type="GO" id="GO:0003677">
    <property type="term" value="F:DNA binding"/>
    <property type="evidence" value="ECO:0007669"/>
    <property type="project" value="UniProtKB-KW"/>
</dbReference>
<dbReference type="Pfam" id="PF01418">
    <property type="entry name" value="HTH_6"/>
    <property type="match status" value="1"/>
</dbReference>
<dbReference type="InterPro" id="IPR009057">
    <property type="entry name" value="Homeodomain-like_sf"/>
</dbReference>
<dbReference type="SUPFAM" id="SSF46689">
    <property type="entry name" value="Homeodomain-like"/>
    <property type="match status" value="1"/>
</dbReference>
<reference evidence="6 7" key="1">
    <citation type="submission" date="2014-12" db="EMBL/GenBank/DDBJ databases">
        <title>Draft genome sequences of 29 type strains of Enterococci.</title>
        <authorList>
            <person name="Zhong Z."/>
            <person name="Sun Z."/>
            <person name="Liu W."/>
            <person name="Zhang W."/>
            <person name="Zhang H."/>
        </authorList>
    </citation>
    <scope>NUCLEOTIDE SEQUENCE [LARGE SCALE GENOMIC DNA]</scope>
    <source>
        <strain evidence="6 7">DSM 15687</strain>
    </source>
</reference>
<dbReference type="InterPro" id="IPR000281">
    <property type="entry name" value="HTH_RpiR"/>
</dbReference>
<evidence type="ECO:0000256" key="1">
    <source>
        <dbReference type="ARBA" id="ARBA00023015"/>
    </source>
</evidence>
<dbReference type="InterPro" id="IPR035472">
    <property type="entry name" value="RpiR-like_SIS"/>
</dbReference>
<keyword evidence="3" id="KW-0804">Transcription</keyword>
<feature type="domain" description="SIS" evidence="5">
    <location>
        <begin position="122"/>
        <end position="264"/>
    </location>
</feature>
<evidence type="ECO:0000259" key="4">
    <source>
        <dbReference type="PROSITE" id="PS51071"/>
    </source>
</evidence>
<evidence type="ECO:0000256" key="2">
    <source>
        <dbReference type="ARBA" id="ARBA00023125"/>
    </source>
</evidence>
<dbReference type="GO" id="GO:1901135">
    <property type="term" value="P:carbohydrate derivative metabolic process"/>
    <property type="evidence" value="ECO:0007669"/>
    <property type="project" value="InterPro"/>
</dbReference>
<evidence type="ECO:0000256" key="3">
    <source>
        <dbReference type="ARBA" id="ARBA00023163"/>
    </source>
</evidence>
<keyword evidence="2" id="KW-0238">DNA-binding</keyword>
<evidence type="ECO:0000313" key="6">
    <source>
        <dbReference type="EMBL" id="OJG80016.1"/>
    </source>
</evidence>
<dbReference type="InterPro" id="IPR036388">
    <property type="entry name" value="WH-like_DNA-bd_sf"/>
</dbReference>
<dbReference type="STRING" id="150033.RV14_GL000675"/>
<dbReference type="Proteomes" id="UP000182152">
    <property type="component" value="Unassembled WGS sequence"/>
</dbReference>
<dbReference type="GO" id="GO:0003700">
    <property type="term" value="F:DNA-binding transcription factor activity"/>
    <property type="evidence" value="ECO:0007669"/>
    <property type="project" value="InterPro"/>
</dbReference>
<dbReference type="PANTHER" id="PTHR30514">
    <property type="entry name" value="GLUCOKINASE"/>
    <property type="match status" value="1"/>
</dbReference>
<keyword evidence="1" id="KW-0805">Transcription regulation</keyword>
<protein>
    <submittedName>
        <fullName evidence="6">Sialic acid utilization regulator, RpiR family protein</fullName>
    </submittedName>
</protein>
<organism evidence="6 7">
    <name type="scientific">Enterococcus ratti</name>
    <dbReference type="NCBI Taxonomy" id="150033"/>
    <lineage>
        <taxon>Bacteria</taxon>
        <taxon>Bacillati</taxon>
        <taxon>Bacillota</taxon>
        <taxon>Bacilli</taxon>
        <taxon>Lactobacillales</taxon>
        <taxon>Enterococcaceae</taxon>
        <taxon>Enterococcus</taxon>
    </lineage>
</organism>
<dbReference type="PROSITE" id="PS51464">
    <property type="entry name" value="SIS"/>
    <property type="match status" value="1"/>
</dbReference>
<feature type="domain" description="HTH rpiR-type" evidence="4">
    <location>
        <begin position="12"/>
        <end position="88"/>
    </location>
</feature>
<keyword evidence="7" id="KW-1185">Reference proteome</keyword>
<name>A0A1L8WG58_9ENTE</name>
<dbReference type="Gene3D" id="1.10.10.10">
    <property type="entry name" value="Winged helix-like DNA-binding domain superfamily/Winged helix DNA-binding domain"/>
    <property type="match status" value="1"/>
</dbReference>
<gene>
    <name evidence="6" type="ORF">RV14_GL000675</name>
</gene>
<dbReference type="GO" id="GO:0097367">
    <property type="term" value="F:carbohydrate derivative binding"/>
    <property type="evidence" value="ECO:0007669"/>
    <property type="project" value="InterPro"/>
</dbReference>
<dbReference type="Gene3D" id="3.40.50.10490">
    <property type="entry name" value="Glucose-6-phosphate isomerase like protein, domain 1"/>
    <property type="match status" value="1"/>
</dbReference>